<dbReference type="GO" id="GO:0005524">
    <property type="term" value="F:ATP binding"/>
    <property type="evidence" value="ECO:0007669"/>
    <property type="project" value="UniProtKB-KW"/>
</dbReference>
<dbReference type="InterPro" id="IPR018027">
    <property type="entry name" value="Asn/Gln_amidotransferase"/>
</dbReference>
<dbReference type="InterPro" id="IPR014746">
    <property type="entry name" value="Gln_synth/guanido_kin_cat_dom"/>
</dbReference>
<dbReference type="GO" id="GO:0050567">
    <property type="term" value="F:glutaminyl-tRNA synthase (glutamine-hydrolyzing) activity"/>
    <property type="evidence" value="ECO:0007669"/>
    <property type="project" value="UniProtKB-UniRule"/>
</dbReference>
<dbReference type="NCBIfam" id="NF004012">
    <property type="entry name" value="PRK05477.1-2"/>
    <property type="match status" value="1"/>
</dbReference>
<organism evidence="13 14">
    <name type="scientific">Corynebacterium variabile</name>
    <dbReference type="NCBI Taxonomy" id="1727"/>
    <lineage>
        <taxon>Bacteria</taxon>
        <taxon>Bacillati</taxon>
        <taxon>Actinomycetota</taxon>
        <taxon>Actinomycetes</taxon>
        <taxon>Mycobacteriales</taxon>
        <taxon>Corynebacteriaceae</taxon>
        <taxon>Corynebacterium</taxon>
    </lineage>
</organism>
<dbReference type="GO" id="GO:0070681">
    <property type="term" value="P:glutaminyl-tRNAGln biosynthesis via transamidation"/>
    <property type="evidence" value="ECO:0007669"/>
    <property type="project" value="TreeGrafter"/>
</dbReference>
<proteinExistence type="inferred from homology"/>
<comment type="catalytic activity">
    <reaction evidence="10 11">
        <text>L-glutamyl-tRNA(Gln) + L-glutamine + ATP + H2O = L-glutaminyl-tRNA(Gln) + L-glutamate + ADP + phosphate + H(+)</text>
        <dbReference type="Rhea" id="RHEA:17521"/>
        <dbReference type="Rhea" id="RHEA-COMP:9681"/>
        <dbReference type="Rhea" id="RHEA-COMP:9684"/>
        <dbReference type="ChEBI" id="CHEBI:15377"/>
        <dbReference type="ChEBI" id="CHEBI:15378"/>
        <dbReference type="ChEBI" id="CHEBI:29985"/>
        <dbReference type="ChEBI" id="CHEBI:30616"/>
        <dbReference type="ChEBI" id="CHEBI:43474"/>
        <dbReference type="ChEBI" id="CHEBI:58359"/>
        <dbReference type="ChEBI" id="CHEBI:78520"/>
        <dbReference type="ChEBI" id="CHEBI:78521"/>
        <dbReference type="ChEBI" id="CHEBI:456216"/>
    </reaction>
</comment>
<evidence type="ECO:0000256" key="9">
    <source>
        <dbReference type="ARBA" id="ARBA00047380"/>
    </source>
</evidence>
<reference evidence="14" key="1">
    <citation type="submission" date="2015-11" db="EMBL/GenBank/DDBJ databases">
        <authorList>
            <person name="Dugat-Bony E."/>
        </authorList>
    </citation>
    <scope>NUCLEOTIDE SEQUENCE [LARGE SCALE GENOMIC DNA]</scope>
    <source>
        <strain evidence="14">Mu292</strain>
    </source>
</reference>
<gene>
    <name evidence="11" type="primary">gatB</name>
    <name evidence="13" type="ORF">CVAR292_01432</name>
</gene>
<feature type="domain" description="Asn/Gln amidotransferase" evidence="12">
    <location>
        <begin position="357"/>
        <end position="504"/>
    </location>
</feature>
<dbReference type="GO" id="GO:0050566">
    <property type="term" value="F:asparaginyl-tRNA synthase (glutamine-hydrolyzing) activity"/>
    <property type="evidence" value="ECO:0007669"/>
    <property type="project" value="RHEA"/>
</dbReference>
<name>A0A0X2NKU8_9CORY</name>
<dbReference type="Pfam" id="PF02637">
    <property type="entry name" value="GatB_Yqey"/>
    <property type="match status" value="1"/>
</dbReference>
<keyword evidence="5 11" id="KW-0547">Nucleotide-binding</keyword>
<keyword evidence="14" id="KW-1185">Reference proteome</keyword>
<dbReference type="Proteomes" id="UP000182498">
    <property type="component" value="Unassembled WGS sequence"/>
</dbReference>
<dbReference type="RefSeq" id="WP_014010310.1">
    <property type="nucleotide sequence ID" value="NZ_FAUH01000008.1"/>
</dbReference>
<dbReference type="InterPro" id="IPR003789">
    <property type="entry name" value="Asn/Gln_tRNA_amidoTrase-B-like"/>
</dbReference>
<evidence type="ECO:0000256" key="5">
    <source>
        <dbReference type="ARBA" id="ARBA00022741"/>
    </source>
</evidence>
<dbReference type="NCBIfam" id="NF004014">
    <property type="entry name" value="PRK05477.1-4"/>
    <property type="match status" value="1"/>
</dbReference>
<sequence>MTAAVNDYSDDVMDYDEVLERFDPVMGMEVHVELLTKSKMFSTSSAEFGDDPNSNVDPVCLGLPGALPVVNRQGVEWAIKIGLALNCEIAPYSRFARKNYFYPDQPKNYQISQYDEPIAHDGYLDIVLDDGTPWRVEIERAHMEEDTAKLTHLGGAGGRIRGATASLVDANRAGIPLIEIVTKPIEGAGARAPEVARAYVTALRELVKALGVSDVRMDQGSMRVDSNLSLRPIGTTEFGTRTESKNINSLKSVEQAVRFEMQRQAACLVNGVEIVQETRHYQETDGTTAKGRPKETMADYRYFNDPDLPPVLAPAEWVEEIRATLPEMPWIRRARIQEEWGLKDEEMRDLVNAGALELIIATVEAGAGATESRSWWVAYLAQKANEAGTDLEGLAITPAQVARVIALIGEGKLTNKLARQAVDGVLAGEGDIDEVVAARGLEVVRDDGAIEKAVEDALAANPDIVEKYRAGNKKVTGAIVGQVMKTTRGKADPAQVNKIIAEKLG</sequence>
<dbReference type="PANTHER" id="PTHR11659:SF0">
    <property type="entry name" value="GLUTAMYL-TRNA(GLN) AMIDOTRANSFERASE SUBUNIT B, MITOCHONDRIAL"/>
    <property type="match status" value="1"/>
</dbReference>
<dbReference type="OrthoDB" id="9804078at2"/>
<dbReference type="Gene3D" id="1.10.10.410">
    <property type="match status" value="1"/>
</dbReference>
<evidence type="ECO:0000256" key="7">
    <source>
        <dbReference type="ARBA" id="ARBA00022917"/>
    </source>
</evidence>
<evidence type="ECO:0000256" key="6">
    <source>
        <dbReference type="ARBA" id="ARBA00022840"/>
    </source>
</evidence>
<dbReference type="GO" id="GO:0016740">
    <property type="term" value="F:transferase activity"/>
    <property type="evidence" value="ECO:0007669"/>
    <property type="project" value="UniProtKB-KW"/>
</dbReference>
<keyword evidence="13" id="KW-0808">Transferase</keyword>
<evidence type="ECO:0000256" key="10">
    <source>
        <dbReference type="ARBA" id="ARBA00047913"/>
    </source>
</evidence>
<comment type="subunit">
    <text evidence="2 11">Heterotrimer of A, B and C subunits.</text>
</comment>
<dbReference type="InterPro" id="IPR004413">
    <property type="entry name" value="GatB"/>
</dbReference>
<comment type="catalytic activity">
    <reaction evidence="9 11">
        <text>L-aspartyl-tRNA(Asn) + L-glutamine + ATP + H2O = L-asparaginyl-tRNA(Asn) + L-glutamate + ADP + phosphate + 2 H(+)</text>
        <dbReference type="Rhea" id="RHEA:14513"/>
        <dbReference type="Rhea" id="RHEA-COMP:9674"/>
        <dbReference type="Rhea" id="RHEA-COMP:9677"/>
        <dbReference type="ChEBI" id="CHEBI:15377"/>
        <dbReference type="ChEBI" id="CHEBI:15378"/>
        <dbReference type="ChEBI" id="CHEBI:29985"/>
        <dbReference type="ChEBI" id="CHEBI:30616"/>
        <dbReference type="ChEBI" id="CHEBI:43474"/>
        <dbReference type="ChEBI" id="CHEBI:58359"/>
        <dbReference type="ChEBI" id="CHEBI:78515"/>
        <dbReference type="ChEBI" id="CHEBI:78516"/>
        <dbReference type="ChEBI" id="CHEBI:456216"/>
    </reaction>
</comment>
<evidence type="ECO:0000256" key="11">
    <source>
        <dbReference type="HAMAP-Rule" id="MF_00121"/>
    </source>
</evidence>
<dbReference type="GO" id="GO:0006412">
    <property type="term" value="P:translation"/>
    <property type="evidence" value="ECO:0007669"/>
    <property type="project" value="UniProtKB-UniRule"/>
</dbReference>
<dbReference type="EC" id="6.3.5.-" evidence="11"/>
<dbReference type="NCBIfam" id="NF004013">
    <property type="entry name" value="PRK05477.1-3"/>
    <property type="match status" value="1"/>
</dbReference>
<protein>
    <recommendedName>
        <fullName evidence="3 11">Aspartyl/glutamyl-tRNA(Asn/Gln) amidotransferase subunit B</fullName>
        <shortName evidence="11">Asp/Glu-ADT subunit B</shortName>
        <ecNumber evidence="11">6.3.5.-</ecNumber>
    </recommendedName>
</protein>
<dbReference type="AlphaFoldDB" id="A0A0X2NKU8"/>
<comment type="similarity">
    <text evidence="1 11">Belongs to the GatB/GatE family. GatB subfamily.</text>
</comment>
<dbReference type="EMBL" id="FAUH01000008">
    <property type="protein sequence ID" value="CUU66094.1"/>
    <property type="molecule type" value="Genomic_DNA"/>
</dbReference>
<accession>A0A0X2NKU8</accession>
<dbReference type="SUPFAM" id="SSF55931">
    <property type="entry name" value="Glutamine synthetase/guanido kinase"/>
    <property type="match status" value="1"/>
</dbReference>
<evidence type="ECO:0000256" key="1">
    <source>
        <dbReference type="ARBA" id="ARBA00005306"/>
    </source>
</evidence>
<dbReference type="InterPro" id="IPR017959">
    <property type="entry name" value="Asn/Gln-tRNA_amidoTrfase_suB/E"/>
</dbReference>
<evidence type="ECO:0000256" key="4">
    <source>
        <dbReference type="ARBA" id="ARBA00022598"/>
    </source>
</evidence>
<dbReference type="InterPro" id="IPR006075">
    <property type="entry name" value="Asn/Gln-tRNA_Trfase_suB/E_cat"/>
</dbReference>
<dbReference type="FunFam" id="1.10.10.410:FF:000001">
    <property type="entry name" value="Aspartyl/glutamyl-tRNA(Asn/Gln) amidotransferase subunit B"/>
    <property type="match status" value="1"/>
</dbReference>
<dbReference type="SMART" id="SM00845">
    <property type="entry name" value="GatB_Yqey"/>
    <property type="match status" value="1"/>
</dbReference>
<evidence type="ECO:0000256" key="8">
    <source>
        <dbReference type="ARBA" id="ARBA00024799"/>
    </source>
</evidence>
<dbReference type="SUPFAM" id="SSF89095">
    <property type="entry name" value="GatB/YqeY motif"/>
    <property type="match status" value="1"/>
</dbReference>
<evidence type="ECO:0000256" key="3">
    <source>
        <dbReference type="ARBA" id="ARBA00016923"/>
    </source>
</evidence>
<evidence type="ECO:0000313" key="14">
    <source>
        <dbReference type="Proteomes" id="UP000182498"/>
    </source>
</evidence>
<keyword evidence="7 11" id="KW-0648">Protein biosynthesis</keyword>
<dbReference type="NCBIfam" id="TIGR00133">
    <property type="entry name" value="gatB"/>
    <property type="match status" value="1"/>
</dbReference>
<keyword evidence="4 11" id="KW-0436">Ligase</keyword>
<dbReference type="Pfam" id="PF02934">
    <property type="entry name" value="GatB_N"/>
    <property type="match status" value="1"/>
</dbReference>
<dbReference type="OMA" id="ARKWWMG"/>
<evidence type="ECO:0000259" key="12">
    <source>
        <dbReference type="SMART" id="SM00845"/>
    </source>
</evidence>
<keyword evidence="6 11" id="KW-0067">ATP-binding</keyword>
<dbReference type="InterPro" id="IPR023168">
    <property type="entry name" value="GatB_Yqey_C_2"/>
</dbReference>
<evidence type="ECO:0000256" key="2">
    <source>
        <dbReference type="ARBA" id="ARBA00011123"/>
    </source>
</evidence>
<evidence type="ECO:0000313" key="13">
    <source>
        <dbReference type="EMBL" id="CUU66094.1"/>
    </source>
</evidence>
<comment type="function">
    <text evidence="8 11">Allows the formation of correctly charged Asn-tRNA(Asn) or Gln-tRNA(Gln) through the transamidation of misacylated Asp-tRNA(Asn) or Glu-tRNA(Gln) in organisms which lack either or both of asparaginyl-tRNA or glutaminyl-tRNA synthetases. The reaction takes place in the presence of glutamine and ATP through an activated phospho-Asp-tRNA(Asn) or phospho-Glu-tRNA(Gln).</text>
</comment>
<dbReference type="PANTHER" id="PTHR11659">
    <property type="entry name" value="GLUTAMYL-TRNA GLN AMIDOTRANSFERASE SUBUNIT B MITOCHONDRIAL AND PROKARYOTIC PET112-RELATED"/>
    <property type="match status" value="1"/>
</dbReference>
<dbReference type="HAMAP" id="MF_00121">
    <property type="entry name" value="GatB"/>
    <property type="match status" value="1"/>
</dbReference>